<proteinExistence type="predicted"/>
<organism evidence="1 2">
    <name type="scientific">Pholiota conissans</name>
    <dbReference type="NCBI Taxonomy" id="109636"/>
    <lineage>
        <taxon>Eukaryota</taxon>
        <taxon>Fungi</taxon>
        <taxon>Dikarya</taxon>
        <taxon>Basidiomycota</taxon>
        <taxon>Agaricomycotina</taxon>
        <taxon>Agaricomycetes</taxon>
        <taxon>Agaricomycetidae</taxon>
        <taxon>Agaricales</taxon>
        <taxon>Agaricineae</taxon>
        <taxon>Strophariaceae</taxon>
        <taxon>Pholiota</taxon>
    </lineage>
</organism>
<accession>A0A9P6CYA2</accession>
<evidence type="ECO:0000313" key="1">
    <source>
        <dbReference type="EMBL" id="KAF9477069.1"/>
    </source>
</evidence>
<gene>
    <name evidence="1" type="ORF">BDN70DRAFT_995229</name>
</gene>
<evidence type="ECO:0000313" key="2">
    <source>
        <dbReference type="Proteomes" id="UP000807469"/>
    </source>
</evidence>
<sequence>MPSIPLDVVELIIDALVQVEDDPSLPATKACSLACYDFSVVCRKRIFAHIVVNQRNNMYTPPPKFGWQHRATTATFEELLRKSPEIVDHIHSLDYSVTPDDLNHLEVLGQILIKMTQLKSFTIRCFGFKWNNTPQLRPALLHILDLPTLVDFNLDGITGFYLEDLSRPKNLEEFGFDSVETSKFPFASPDLPVKLRSMDIGSFCSATVFEICAKKCTNGQPFLDLATLQELTIRWFSDEDVDASFFLLSHCNALTSLRYYAADGPDADELSFQDLSSILALSSATRTLKYLEAHTLYALGGSLGVYNGLADELAKMANNNVIEQIKIEIFIQMMSDCDRGDEWGALDRALASGWRYLRRCSVIVVFIGNSPVVSGLEEALLHVGKTRFPRLSANRDVLFEFILQKELVPDSLINNVRL</sequence>
<dbReference type="Proteomes" id="UP000807469">
    <property type="component" value="Unassembled WGS sequence"/>
</dbReference>
<dbReference type="AlphaFoldDB" id="A0A9P6CYA2"/>
<protein>
    <submittedName>
        <fullName evidence="1">Uncharacterized protein</fullName>
    </submittedName>
</protein>
<keyword evidence="2" id="KW-1185">Reference proteome</keyword>
<name>A0A9P6CYA2_9AGAR</name>
<comment type="caution">
    <text evidence="1">The sequence shown here is derived from an EMBL/GenBank/DDBJ whole genome shotgun (WGS) entry which is preliminary data.</text>
</comment>
<dbReference type="EMBL" id="MU155273">
    <property type="protein sequence ID" value="KAF9477069.1"/>
    <property type="molecule type" value="Genomic_DNA"/>
</dbReference>
<dbReference type="InterPro" id="IPR032675">
    <property type="entry name" value="LRR_dom_sf"/>
</dbReference>
<dbReference type="OrthoDB" id="2745898at2759"/>
<reference evidence="1" key="1">
    <citation type="submission" date="2020-11" db="EMBL/GenBank/DDBJ databases">
        <authorList>
            <consortium name="DOE Joint Genome Institute"/>
            <person name="Ahrendt S."/>
            <person name="Riley R."/>
            <person name="Andreopoulos W."/>
            <person name="Labutti K."/>
            <person name="Pangilinan J."/>
            <person name="Ruiz-Duenas F.J."/>
            <person name="Barrasa J.M."/>
            <person name="Sanchez-Garcia M."/>
            <person name="Camarero S."/>
            <person name="Miyauchi S."/>
            <person name="Serrano A."/>
            <person name="Linde D."/>
            <person name="Babiker R."/>
            <person name="Drula E."/>
            <person name="Ayuso-Fernandez I."/>
            <person name="Pacheco R."/>
            <person name="Padilla G."/>
            <person name="Ferreira P."/>
            <person name="Barriuso J."/>
            <person name="Kellner H."/>
            <person name="Castanera R."/>
            <person name="Alfaro M."/>
            <person name="Ramirez L."/>
            <person name="Pisabarro A.G."/>
            <person name="Kuo A."/>
            <person name="Tritt A."/>
            <person name="Lipzen A."/>
            <person name="He G."/>
            <person name="Yan M."/>
            <person name="Ng V."/>
            <person name="Cullen D."/>
            <person name="Martin F."/>
            <person name="Rosso M.-N."/>
            <person name="Henrissat B."/>
            <person name="Hibbett D."/>
            <person name="Martinez A.T."/>
            <person name="Grigoriev I.V."/>
        </authorList>
    </citation>
    <scope>NUCLEOTIDE SEQUENCE</scope>
    <source>
        <strain evidence="1">CIRM-BRFM 674</strain>
    </source>
</reference>
<dbReference type="Gene3D" id="3.80.10.10">
    <property type="entry name" value="Ribonuclease Inhibitor"/>
    <property type="match status" value="1"/>
</dbReference>